<dbReference type="EMBL" id="HG994359">
    <property type="protein sequence ID" value="CAF2100989.1"/>
    <property type="molecule type" value="Genomic_DNA"/>
</dbReference>
<name>A0A816TQ82_BRANA</name>
<gene>
    <name evidence="1" type="ORF">DARMORV10_A05P32740.1</name>
</gene>
<accession>A0A816TQ82</accession>
<dbReference type="AlphaFoldDB" id="A0A816TQ82"/>
<dbReference type="Gene3D" id="1.10.530.10">
    <property type="match status" value="1"/>
</dbReference>
<reference evidence="1" key="1">
    <citation type="submission" date="2021-01" db="EMBL/GenBank/DDBJ databases">
        <authorList>
            <consortium name="Genoscope - CEA"/>
            <person name="William W."/>
        </authorList>
    </citation>
    <scope>NUCLEOTIDE SEQUENCE</scope>
</reference>
<protein>
    <submittedName>
        <fullName evidence="1">(rape) hypothetical protein</fullName>
    </submittedName>
</protein>
<dbReference type="Proteomes" id="UP001295469">
    <property type="component" value="Chromosome A05"/>
</dbReference>
<organism evidence="1">
    <name type="scientific">Brassica napus</name>
    <name type="common">Rape</name>
    <dbReference type="NCBI Taxonomy" id="3708"/>
    <lineage>
        <taxon>Eukaryota</taxon>
        <taxon>Viridiplantae</taxon>
        <taxon>Streptophyta</taxon>
        <taxon>Embryophyta</taxon>
        <taxon>Tracheophyta</taxon>
        <taxon>Spermatophyta</taxon>
        <taxon>Magnoliopsida</taxon>
        <taxon>eudicotyledons</taxon>
        <taxon>Gunneridae</taxon>
        <taxon>Pentapetalae</taxon>
        <taxon>rosids</taxon>
        <taxon>malvids</taxon>
        <taxon>Brassicales</taxon>
        <taxon>Brassicaceae</taxon>
        <taxon>Brassiceae</taxon>
        <taxon>Brassica</taxon>
    </lineage>
</organism>
<sequence>MASDNASSHTHSQAPTVDINSPFVFNSLLVLPSSPAPLIDPLVDISLAASDEISYSIVATSSNSSDMAQKDMEYLVAHAVGFWDCRLFINAATEYQPLDFGTAGDKFQGIKEVSAFLGHVQAWNYSYGQTGELGGVESGSTVIQSISRTMRHWRFKLLSRGGWRQRRAYHGFDKASALGPRKMCSF</sequence>
<evidence type="ECO:0000313" key="1">
    <source>
        <dbReference type="EMBL" id="CAF2100989.1"/>
    </source>
</evidence>
<proteinExistence type="predicted"/>